<evidence type="ECO:0000256" key="1">
    <source>
        <dbReference type="ARBA" id="ARBA00001974"/>
    </source>
</evidence>
<keyword evidence="3" id="KW-0285">Flavoprotein</keyword>
<evidence type="ECO:0000256" key="6">
    <source>
        <dbReference type="SAM" id="Phobius"/>
    </source>
</evidence>
<evidence type="ECO:0000313" key="10">
    <source>
        <dbReference type="Proteomes" id="UP000601041"/>
    </source>
</evidence>
<keyword evidence="10" id="KW-1185">Reference proteome</keyword>
<evidence type="ECO:0000256" key="2">
    <source>
        <dbReference type="ARBA" id="ARBA00010790"/>
    </source>
</evidence>
<evidence type="ECO:0000259" key="8">
    <source>
        <dbReference type="Pfam" id="PF05199"/>
    </source>
</evidence>
<comment type="caution">
    <text evidence="9">The sequence shown here is derived from an EMBL/GenBank/DDBJ whole genome shotgun (WGS) entry which is preliminary data.</text>
</comment>
<feature type="domain" description="Glucose-methanol-choline oxidoreductase C-terminal" evidence="8">
    <location>
        <begin position="435"/>
        <end position="496"/>
    </location>
</feature>
<dbReference type="PANTHER" id="PTHR42784:SF1">
    <property type="entry name" value="PYRANOSE 2-OXIDASE"/>
    <property type="match status" value="1"/>
</dbReference>
<dbReference type="Proteomes" id="UP000601041">
    <property type="component" value="Unassembled WGS sequence"/>
</dbReference>
<keyword evidence="4" id="KW-0274">FAD</keyword>
<dbReference type="Gene3D" id="3.50.50.60">
    <property type="entry name" value="FAD/NAD(P)-binding domain"/>
    <property type="match status" value="2"/>
</dbReference>
<sequence>MEWDIAIVGAGMGGAAFGYVLSLAGYRVVFLEKGYADRQDVNDDDPDESDPEIRLAQARWPDRLSALIDHRPVRFFPPLGCGSGGSTLLYAGTLERFSRSNFLPECQQRGAGGWPFDYDVLEPYYRRVEEMFGVTGTADPFHDGPAAALQAPARLGEPDRDVFNLLMRNGYRPYRIHNASCDPPRQGIVGQFGRVSPLGAKQVFIEPALATGNANLIDRCTVVRLEAGQERVQSLLCRRNDDVLTVKAKIFALAGGALSTPHLLLRSANNVWPDGLANSSGVVGCNLMFHVSDFVAVWPRGKGGQAQRSIALRDFYDGPGEQFGILQSTGISVGPRHVAHFLKQRLDMRWWRLLRPIKPIFHALALIGAWLLGRATIFATVLEDYPSTENRVKVLADEPDTVHFQYTIDTELRQRVVRFRALYRRAFRHRRTVLLTRDVNLNFGHACGTCRLGSDRSLSVVNSEHRSHDLENLYIVDASCFASSGGVNPSLTIAAMSLRAGELLRNRLDEAKPLPVEEASGRGSI</sequence>
<proteinExistence type="inferred from homology"/>
<accession>A0ABM8PWK5</accession>
<evidence type="ECO:0000256" key="4">
    <source>
        <dbReference type="ARBA" id="ARBA00022827"/>
    </source>
</evidence>
<dbReference type="PANTHER" id="PTHR42784">
    <property type="entry name" value="PYRANOSE 2-OXIDASE"/>
    <property type="match status" value="1"/>
</dbReference>
<keyword evidence="5" id="KW-0560">Oxidoreductase</keyword>
<dbReference type="InterPro" id="IPR036188">
    <property type="entry name" value="FAD/NAD-bd_sf"/>
</dbReference>
<evidence type="ECO:0000259" key="7">
    <source>
        <dbReference type="Pfam" id="PF00732"/>
    </source>
</evidence>
<dbReference type="InterPro" id="IPR051473">
    <property type="entry name" value="P2Ox-like"/>
</dbReference>
<organism evidence="9 10">
    <name type="scientific">Pseudorhizobium halotolerans</name>
    <dbReference type="NCBI Taxonomy" id="1233081"/>
    <lineage>
        <taxon>Bacteria</taxon>
        <taxon>Pseudomonadati</taxon>
        <taxon>Pseudomonadota</taxon>
        <taxon>Alphaproteobacteria</taxon>
        <taxon>Hyphomicrobiales</taxon>
        <taxon>Rhizobiaceae</taxon>
        <taxon>Rhizobium/Agrobacterium group</taxon>
        <taxon>Pseudorhizobium</taxon>
    </lineage>
</organism>
<dbReference type="Pfam" id="PF05199">
    <property type="entry name" value="GMC_oxred_C"/>
    <property type="match status" value="1"/>
</dbReference>
<dbReference type="InterPro" id="IPR000172">
    <property type="entry name" value="GMC_OxRdtase_N"/>
</dbReference>
<protein>
    <submittedName>
        <fullName evidence="9">GMC family oxidoreductase</fullName>
    </submittedName>
</protein>
<feature type="transmembrane region" description="Helical" evidence="6">
    <location>
        <begin position="6"/>
        <end position="29"/>
    </location>
</feature>
<dbReference type="SUPFAM" id="SSF51905">
    <property type="entry name" value="FAD/NAD(P)-binding domain"/>
    <property type="match status" value="1"/>
</dbReference>
<comment type="cofactor">
    <cofactor evidence="1">
        <name>FAD</name>
        <dbReference type="ChEBI" id="CHEBI:57692"/>
    </cofactor>
</comment>
<dbReference type="RefSeq" id="WP_142589520.1">
    <property type="nucleotide sequence ID" value="NZ_CABFWE030000011.1"/>
</dbReference>
<gene>
    <name evidence="9" type="ORF">RHAB21_04432</name>
</gene>
<comment type="similarity">
    <text evidence="2">Belongs to the GMC oxidoreductase family.</text>
</comment>
<evidence type="ECO:0000256" key="3">
    <source>
        <dbReference type="ARBA" id="ARBA00022630"/>
    </source>
</evidence>
<dbReference type="Pfam" id="PF00732">
    <property type="entry name" value="GMC_oxred_N"/>
    <property type="match status" value="1"/>
</dbReference>
<reference evidence="9 10" key="1">
    <citation type="submission" date="2020-11" db="EMBL/GenBank/DDBJ databases">
        <authorList>
            <person name="Lassalle F."/>
        </authorList>
    </citation>
    <scope>NUCLEOTIDE SEQUENCE [LARGE SCALE GENOMIC DNA]</scope>
    <source>
        <strain evidence="9 10">AB21</strain>
    </source>
</reference>
<dbReference type="InterPro" id="IPR007867">
    <property type="entry name" value="GMC_OxRtase_C"/>
</dbReference>
<keyword evidence="6" id="KW-1133">Transmembrane helix</keyword>
<keyword evidence="6" id="KW-0472">Membrane</keyword>
<feature type="domain" description="Glucose-methanol-choline oxidoreductase N-terminal" evidence="7">
    <location>
        <begin position="78"/>
        <end position="291"/>
    </location>
</feature>
<dbReference type="EMBL" id="CABFWE030000011">
    <property type="protein sequence ID" value="CAD7052332.1"/>
    <property type="molecule type" value="Genomic_DNA"/>
</dbReference>
<keyword evidence="6" id="KW-0812">Transmembrane</keyword>
<evidence type="ECO:0000256" key="5">
    <source>
        <dbReference type="ARBA" id="ARBA00023002"/>
    </source>
</evidence>
<evidence type="ECO:0000313" key="9">
    <source>
        <dbReference type="EMBL" id="CAD7052332.1"/>
    </source>
</evidence>
<name>A0ABM8PWK5_9HYPH</name>